<sequence>MSKKSRRILFYMALALFLVLSYTTLLYAQGYKYSFASGKFIKTGSIYLKSSAGARVYLNGSYEGDTSFLGDSFTISKLLPNKYRVELSGENYSKWVKDITVSEGLVSDFRHVIILPTDETSKAQLRAEIDKIFTTPAFSPMAKISSTPVVKKKTIKPTPTSTPTFSENAPVILFSGKLLRSQDGQTKEIDSGVTGFAFSPNRNKVTWRNTNNEVWVIWLKDMDYQPHKKDGDTEKISRFGQTVNRVGWFRGDDHIVVEFKNKNASSSYQILETDTRGGVNAVDF</sequence>
<dbReference type="EMBL" id="MGKV01000013">
    <property type="protein sequence ID" value="OGN32036.1"/>
    <property type="molecule type" value="Genomic_DNA"/>
</dbReference>
<dbReference type="Proteomes" id="UP000177609">
    <property type="component" value="Unassembled WGS sequence"/>
</dbReference>
<proteinExistence type="predicted"/>
<dbReference type="InterPro" id="IPR013229">
    <property type="entry name" value="PEGA"/>
</dbReference>
<feature type="domain" description="PEGA" evidence="1">
    <location>
        <begin position="52"/>
        <end position="104"/>
    </location>
</feature>
<organism evidence="2 3">
    <name type="scientific">Candidatus Yanofskybacteria bacterium RIFCSPLOWO2_02_FULL_45_18</name>
    <dbReference type="NCBI Taxonomy" id="1802707"/>
    <lineage>
        <taxon>Bacteria</taxon>
        <taxon>Candidatus Yanofskyibacteriota</taxon>
    </lineage>
</organism>
<dbReference type="AlphaFoldDB" id="A0A1F8H518"/>
<accession>A0A1F8H518</accession>
<dbReference type="Pfam" id="PF08308">
    <property type="entry name" value="PEGA"/>
    <property type="match status" value="1"/>
</dbReference>
<dbReference type="SUPFAM" id="SSF82171">
    <property type="entry name" value="DPP6 N-terminal domain-like"/>
    <property type="match status" value="1"/>
</dbReference>
<reference evidence="2 3" key="1">
    <citation type="journal article" date="2016" name="Nat. Commun.">
        <title>Thousands of microbial genomes shed light on interconnected biogeochemical processes in an aquifer system.</title>
        <authorList>
            <person name="Anantharaman K."/>
            <person name="Brown C.T."/>
            <person name="Hug L.A."/>
            <person name="Sharon I."/>
            <person name="Castelle C.J."/>
            <person name="Probst A.J."/>
            <person name="Thomas B.C."/>
            <person name="Singh A."/>
            <person name="Wilkins M.J."/>
            <person name="Karaoz U."/>
            <person name="Brodie E.L."/>
            <person name="Williams K.H."/>
            <person name="Hubbard S.S."/>
            <person name="Banfield J.F."/>
        </authorList>
    </citation>
    <scope>NUCLEOTIDE SEQUENCE [LARGE SCALE GENOMIC DNA]</scope>
</reference>
<comment type="caution">
    <text evidence="2">The sequence shown here is derived from an EMBL/GenBank/DDBJ whole genome shotgun (WGS) entry which is preliminary data.</text>
</comment>
<evidence type="ECO:0000313" key="2">
    <source>
        <dbReference type="EMBL" id="OGN32036.1"/>
    </source>
</evidence>
<name>A0A1F8H518_9BACT</name>
<evidence type="ECO:0000313" key="3">
    <source>
        <dbReference type="Proteomes" id="UP000177609"/>
    </source>
</evidence>
<protein>
    <recommendedName>
        <fullName evidence="1">PEGA domain-containing protein</fullName>
    </recommendedName>
</protein>
<dbReference type="STRING" id="1802707.A3J01_03090"/>
<evidence type="ECO:0000259" key="1">
    <source>
        <dbReference type="Pfam" id="PF08308"/>
    </source>
</evidence>
<gene>
    <name evidence="2" type="ORF">A3J01_03090</name>
</gene>